<name>A0A183TLQ5_SCHSO</name>
<protein>
    <submittedName>
        <fullName evidence="3">Reverse transcriptase domain-containing protein</fullName>
    </submittedName>
</protein>
<reference evidence="3" key="1">
    <citation type="submission" date="2016-06" db="UniProtKB">
        <authorList>
            <consortium name="WormBaseParasite"/>
        </authorList>
    </citation>
    <scope>IDENTIFICATION</scope>
</reference>
<gene>
    <name evidence="1" type="ORF">SSLN_LOCUS17403</name>
</gene>
<accession>A0A183TLQ5</accession>
<evidence type="ECO:0000313" key="2">
    <source>
        <dbReference type="Proteomes" id="UP000275846"/>
    </source>
</evidence>
<proteinExistence type="predicted"/>
<evidence type="ECO:0000313" key="3">
    <source>
        <dbReference type="WBParaSite" id="SSLN_0001806401-mRNA-1"/>
    </source>
</evidence>
<dbReference type="EMBL" id="UYSU01042458">
    <property type="protein sequence ID" value="VDM03789.1"/>
    <property type="molecule type" value="Genomic_DNA"/>
</dbReference>
<keyword evidence="2" id="KW-1185">Reference proteome</keyword>
<evidence type="ECO:0000313" key="1">
    <source>
        <dbReference type="EMBL" id="VDM03789.1"/>
    </source>
</evidence>
<reference evidence="1 2" key="2">
    <citation type="submission" date="2018-11" db="EMBL/GenBank/DDBJ databases">
        <authorList>
            <consortium name="Pathogen Informatics"/>
        </authorList>
    </citation>
    <scope>NUCLEOTIDE SEQUENCE [LARGE SCALE GENOMIC DNA]</scope>
    <source>
        <strain evidence="1 2">NST_G2</strain>
    </source>
</reference>
<sequence length="138" mass="15649">MMRFEKQYFISGHQPEDVNVLKSLVFLNLVTSLRNEQPSLVVIFFELSKAFDKVPHRRLLVKLEALGNWPPLLDFIGSYLSNHSQKVLEALPTLDNLDTFLRIRNPDGSLQVLLMIEAGSDGFTSLVIDYAVSKVSSR</sequence>
<dbReference type="Proteomes" id="UP000275846">
    <property type="component" value="Unassembled WGS sequence"/>
</dbReference>
<organism evidence="3">
    <name type="scientific">Schistocephalus solidus</name>
    <name type="common">Tapeworm</name>
    <dbReference type="NCBI Taxonomy" id="70667"/>
    <lineage>
        <taxon>Eukaryota</taxon>
        <taxon>Metazoa</taxon>
        <taxon>Spiralia</taxon>
        <taxon>Lophotrochozoa</taxon>
        <taxon>Platyhelminthes</taxon>
        <taxon>Cestoda</taxon>
        <taxon>Eucestoda</taxon>
        <taxon>Diphyllobothriidea</taxon>
        <taxon>Diphyllobothriidae</taxon>
        <taxon>Schistocephalus</taxon>
    </lineage>
</organism>
<dbReference type="OrthoDB" id="414730at2759"/>
<dbReference type="WBParaSite" id="SSLN_0001806401-mRNA-1">
    <property type="protein sequence ID" value="SSLN_0001806401-mRNA-1"/>
    <property type="gene ID" value="SSLN_0001806401"/>
</dbReference>
<dbReference type="AlphaFoldDB" id="A0A183TLQ5"/>